<accession>A0AAQ3L770</accession>
<dbReference type="CDD" id="cd00082">
    <property type="entry name" value="HisKA"/>
    <property type="match status" value="1"/>
</dbReference>
<keyword evidence="7 11" id="KW-0067">ATP-binding</keyword>
<dbReference type="RefSeq" id="WP_317832687.1">
    <property type="nucleotide sequence ID" value="NZ_CP136920.1"/>
</dbReference>
<keyword evidence="6" id="KW-0418">Kinase</keyword>
<protein>
    <recommendedName>
        <fullName evidence="2">histidine kinase</fullName>
        <ecNumber evidence="2">2.7.13.3</ecNumber>
    </recommendedName>
</protein>
<keyword evidence="3" id="KW-0597">Phosphoprotein</keyword>
<dbReference type="Gene3D" id="3.30.565.10">
    <property type="entry name" value="Histidine kinase-like ATPase, C-terminal domain"/>
    <property type="match status" value="1"/>
</dbReference>
<feature type="domain" description="PAS" evidence="10">
    <location>
        <begin position="35"/>
        <end position="77"/>
    </location>
</feature>
<dbReference type="SMART" id="SM00388">
    <property type="entry name" value="HisKA"/>
    <property type="match status" value="1"/>
</dbReference>
<dbReference type="InterPro" id="IPR003594">
    <property type="entry name" value="HATPase_dom"/>
</dbReference>
<evidence type="ECO:0000259" key="9">
    <source>
        <dbReference type="PROSITE" id="PS50109"/>
    </source>
</evidence>
<reference evidence="11 12" key="1">
    <citation type="submission" date="2023-10" db="EMBL/GenBank/DDBJ databases">
        <title>Rubellicoccus peritrichatus gen. nov., sp. nov., isolated from an algae of coral reef tank.</title>
        <authorList>
            <person name="Luo J."/>
        </authorList>
    </citation>
    <scope>NUCLEOTIDE SEQUENCE [LARGE SCALE GENOMIC DNA]</scope>
    <source>
        <strain evidence="11 12">CR14</strain>
    </source>
</reference>
<dbReference type="EMBL" id="CP136920">
    <property type="protein sequence ID" value="WOO40580.1"/>
    <property type="molecule type" value="Genomic_DNA"/>
</dbReference>
<evidence type="ECO:0000313" key="12">
    <source>
        <dbReference type="Proteomes" id="UP001304300"/>
    </source>
</evidence>
<evidence type="ECO:0000256" key="6">
    <source>
        <dbReference type="ARBA" id="ARBA00022777"/>
    </source>
</evidence>
<dbReference type="InterPro" id="IPR035965">
    <property type="entry name" value="PAS-like_dom_sf"/>
</dbReference>
<feature type="domain" description="Histidine kinase" evidence="9">
    <location>
        <begin position="171"/>
        <end position="384"/>
    </location>
</feature>
<name>A0AAQ3L770_9BACT</name>
<evidence type="ECO:0000256" key="1">
    <source>
        <dbReference type="ARBA" id="ARBA00000085"/>
    </source>
</evidence>
<dbReference type="SUPFAM" id="SSF55785">
    <property type="entry name" value="PYP-like sensor domain (PAS domain)"/>
    <property type="match status" value="1"/>
</dbReference>
<dbReference type="Gene3D" id="1.10.287.130">
    <property type="match status" value="1"/>
</dbReference>
<evidence type="ECO:0000313" key="11">
    <source>
        <dbReference type="EMBL" id="WOO40580.1"/>
    </source>
</evidence>
<keyword evidence="8" id="KW-0902">Two-component regulatory system</keyword>
<keyword evidence="4" id="KW-0808">Transferase</keyword>
<dbReference type="Proteomes" id="UP001304300">
    <property type="component" value="Chromosome"/>
</dbReference>
<keyword evidence="5" id="KW-0547">Nucleotide-binding</keyword>
<dbReference type="Pfam" id="PF02518">
    <property type="entry name" value="HATPase_c"/>
    <property type="match status" value="1"/>
</dbReference>
<evidence type="ECO:0000256" key="5">
    <source>
        <dbReference type="ARBA" id="ARBA00022741"/>
    </source>
</evidence>
<dbReference type="SUPFAM" id="SSF55874">
    <property type="entry name" value="ATPase domain of HSP90 chaperone/DNA topoisomerase II/histidine kinase"/>
    <property type="match status" value="1"/>
</dbReference>
<dbReference type="GO" id="GO:0005524">
    <property type="term" value="F:ATP binding"/>
    <property type="evidence" value="ECO:0007669"/>
    <property type="project" value="UniProtKB-KW"/>
</dbReference>
<dbReference type="PANTHER" id="PTHR43065:SF10">
    <property type="entry name" value="PEROXIDE STRESS-ACTIVATED HISTIDINE KINASE MAK3"/>
    <property type="match status" value="1"/>
</dbReference>
<dbReference type="InterPro" id="IPR005467">
    <property type="entry name" value="His_kinase_dom"/>
</dbReference>
<dbReference type="PANTHER" id="PTHR43065">
    <property type="entry name" value="SENSOR HISTIDINE KINASE"/>
    <property type="match status" value="1"/>
</dbReference>
<dbReference type="InterPro" id="IPR003661">
    <property type="entry name" value="HisK_dim/P_dom"/>
</dbReference>
<dbReference type="AlphaFoldDB" id="A0AAQ3L770"/>
<dbReference type="InterPro" id="IPR000014">
    <property type="entry name" value="PAS"/>
</dbReference>
<evidence type="ECO:0000256" key="8">
    <source>
        <dbReference type="ARBA" id="ARBA00023012"/>
    </source>
</evidence>
<dbReference type="Pfam" id="PF13188">
    <property type="entry name" value="PAS_8"/>
    <property type="match status" value="1"/>
</dbReference>
<dbReference type="Gene3D" id="3.30.450.20">
    <property type="entry name" value="PAS domain"/>
    <property type="match status" value="1"/>
</dbReference>
<sequence>MPPARKSSHLERILGRVDDLDSVNLTILVQRLARERALLETVFNTIQEGILVIDELGRIEYANEAGCRVIGLKEEDVGTAILWRIVPELAKSLNFTAEGPAQVLPAVAREFEISYPEHRFVRLYLVPFESPEDEVSARFTLILSDISEEKATTQELIENERLSSIFDLAAGVAHEIGNPLNSLTIHLQLLKRQLAKVESCDQTGKMDSSLDVCIGEVQRLDGIITHFLQAIRPQLPDLQDVQLLDILTEVLDFQATEMKDLGIEVVIDIDEPPPMILGDRHQIKQVFFNVAKNAMEAMDAGGKLRFSVRVDDAFVFLFVADTGKGIAQDDLPRVFQPYYTSKADGHGLGMLVVRRIMRDHGGQIGIDSREGTGTIVTLQFPLKSRRVRMLETEDK</sequence>
<keyword evidence="12" id="KW-1185">Reference proteome</keyword>
<gene>
    <name evidence="11" type="ORF">RZN69_18315</name>
</gene>
<dbReference type="PRINTS" id="PR00344">
    <property type="entry name" value="BCTRLSENSOR"/>
</dbReference>
<dbReference type="CDD" id="cd00075">
    <property type="entry name" value="HATPase"/>
    <property type="match status" value="1"/>
</dbReference>
<evidence type="ECO:0000256" key="2">
    <source>
        <dbReference type="ARBA" id="ARBA00012438"/>
    </source>
</evidence>
<dbReference type="SUPFAM" id="SSF47384">
    <property type="entry name" value="Homodimeric domain of signal transducing histidine kinase"/>
    <property type="match status" value="1"/>
</dbReference>
<evidence type="ECO:0000256" key="4">
    <source>
        <dbReference type="ARBA" id="ARBA00022679"/>
    </source>
</evidence>
<dbReference type="GO" id="GO:0000155">
    <property type="term" value="F:phosphorelay sensor kinase activity"/>
    <property type="evidence" value="ECO:0007669"/>
    <property type="project" value="InterPro"/>
</dbReference>
<dbReference type="EC" id="2.7.13.3" evidence="2"/>
<dbReference type="KEGG" id="puo:RZN69_18315"/>
<evidence type="ECO:0000256" key="3">
    <source>
        <dbReference type="ARBA" id="ARBA00022553"/>
    </source>
</evidence>
<proteinExistence type="predicted"/>
<dbReference type="SMART" id="SM00387">
    <property type="entry name" value="HATPase_c"/>
    <property type="match status" value="1"/>
</dbReference>
<dbReference type="PROSITE" id="PS50112">
    <property type="entry name" value="PAS"/>
    <property type="match status" value="1"/>
</dbReference>
<dbReference type="InterPro" id="IPR036890">
    <property type="entry name" value="HATPase_C_sf"/>
</dbReference>
<comment type="catalytic activity">
    <reaction evidence="1">
        <text>ATP + protein L-histidine = ADP + protein N-phospho-L-histidine.</text>
        <dbReference type="EC" id="2.7.13.3"/>
    </reaction>
</comment>
<evidence type="ECO:0000259" key="10">
    <source>
        <dbReference type="PROSITE" id="PS50112"/>
    </source>
</evidence>
<dbReference type="SMART" id="SM00091">
    <property type="entry name" value="PAS"/>
    <property type="match status" value="1"/>
</dbReference>
<evidence type="ECO:0000256" key="7">
    <source>
        <dbReference type="ARBA" id="ARBA00022840"/>
    </source>
</evidence>
<dbReference type="InterPro" id="IPR036097">
    <property type="entry name" value="HisK_dim/P_sf"/>
</dbReference>
<dbReference type="NCBIfam" id="TIGR00229">
    <property type="entry name" value="sensory_box"/>
    <property type="match status" value="1"/>
</dbReference>
<dbReference type="Pfam" id="PF00512">
    <property type="entry name" value="HisKA"/>
    <property type="match status" value="1"/>
</dbReference>
<dbReference type="InterPro" id="IPR004358">
    <property type="entry name" value="Sig_transdc_His_kin-like_C"/>
</dbReference>
<organism evidence="11 12">
    <name type="scientific">Rubellicoccus peritrichatus</name>
    <dbReference type="NCBI Taxonomy" id="3080537"/>
    <lineage>
        <taxon>Bacteria</taxon>
        <taxon>Pseudomonadati</taxon>
        <taxon>Verrucomicrobiota</taxon>
        <taxon>Opitutia</taxon>
        <taxon>Puniceicoccales</taxon>
        <taxon>Cerasicoccaceae</taxon>
        <taxon>Rubellicoccus</taxon>
    </lineage>
</organism>
<dbReference type="PROSITE" id="PS50109">
    <property type="entry name" value="HIS_KIN"/>
    <property type="match status" value="1"/>
</dbReference>